<reference evidence="5 6" key="1">
    <citation type="submission" date="2014-04" db="EMBL/GenBank/DDBJ databases">
        <title>Genome evolution of avian class.</title>
        <authorList>
            <person name="Zhang G."/>
            <person name="Li C."/>
        </authorList>
    </citation>
    <scope>NUCLEOTIDE SEQUENCE [LARGE SCALE GENOMIC DNA]</scope>
    <source>
        <strain evidence="5">BGI_N322</strain>
    </source>
</reference>
<dbReference type="Proteomes" id="UP000054116">
    <property type="component" value="Unassembled WGS sequence"/>
</dbReference>
<name>A0A091LPX2_CARIC</name>
<dbReference type="PRINTS" id="PR00401">
    <property type="entry name" value="SH2DOMAIN"/>
</dbReference>
<dbReference type="Gene3D" id="3.30.505.10">
    <property type="entry name" value="SH2 domain"/>
    <property type="match status" value="1"/>
</dbReference>
<keyword evidence="1 2" id="KW-0727">SH2 domain</keyword>
<sequence length="249" mass="27784">ALRAQTRLWFEQTQARTLEVEGELPTWFHGFISRRETEQLLQGQPLGCFLVRFSESTVGFVLSYRGRDRCRHFVLDQLRDGRYVILGERSAHAELADLLWHYATAPVTPYHEFLTVPCRREDEPRGGTQTPAGSDAARSPSSEAPANFPAYGVVFRASPGARQAATAPVLPAEPSAEGGSSREVHNKVVPAEPPDAKYQQLMRFHTYAEPHECIAPSPSAYHELEEPIPFYAMGRGSSPNTEENIYSEV</sequence>
<dbReference type="PANTHER" id="PTHR14388:SF9">
    <property type="entry name" value="SH2 DOMAIN-CONTAINING PROTEIN 2A"/>
    <property type="match status" value="1"/>
</dbReference>
<dbReference type="InterPro" id="IPR000980">
    <property type="entry name" value="SH2"/>
</dbReference>
<feature type="non-terminal residue" evidence="5">
    <location>
        <position position="249"/>
    </location>
</feature>
<dbReference type="SUPFAM" id="SSF55550">
    <property type="entry name" value="SH2 domain"/>
    <property type="match status" value="1"/>
</dbReference>
<dbReference type="InterPro" id="IPR036860">
    <property type="entry name" value="SH2_dom_sf"/>
</dbReference>
<dbReference type="EMBL" id="KK506499">
    <property type="protein sequence ID" value="KFP61548.1"/>
    <property type="molecule type" value="Genomic_DNA"/>
</dbReference>
<gene>
    <name evidence="5" type="ORF">N322_08707</name>
</gene>
<evidence type="ECO:0000259" key="4">
    <source>
        <dbReference type="PROSITE" id="PS50001"/>
    </source>
</evidence>
<evidence type="ECO:0000256" key="3">
    <source>
        <dbReference type="SAM" id="MobiDB-lite"/>
    </source>
</evidence>
<dbReference type="Pfam" id="PF00017">
    <property type="entry name" value="SH2"/>
    <property type="match status" value="1"/>
</dbReference>
<dbReference type="FunFam" id="3.30.505.10:FF:000103">
    <property type="entry name" value="Si:ch73-109i22.2"/>
    <property type="match status" value="1"/>
</dbReference>
<feature type="region of interest" description="Disordered" evidence="3">
    <location>
        <begin position="120"/>
        <end position="144"/>
    </location>
</feature>
<feature type="region of interest" description="Disordered" evidence="3">
    <location>
        <begin position="165"/>
        <end position="184"/>
    </location>
</feature>
<evidence type="ECO:0000256" key="2">
    <source>
        <dbReference type="PROSITE-ProRule" id="PRU00191"/>
    </source>
</evidence>
<feature type="non-terminal residue" evidence="5">
    <location>
        <position position="1"/>
    </location>
</feature>
<evidence type="ECO:0000313" key="5">
    <source>
        <dbReference type="EMBL" id="KFP61548.1"/>
    </source>
</evidence>
<dbReference type="PROSITE" id="PS50001">
    <property type="entry name" value="SH2"/>
    <property type="match status" value="1"/>
</dbReference>
<dbReference type="SMART" id="SM00252">
    <property type="entry name" value="SH2"/>
    <property type="match status" value="1"/>
</dbReference>
<accession>A0A091LPX2</accession>
<evidence type="ECO:0000313" key="6">
    <source>
        <dbReference type="Proteomes" id="UP000054116"/>
    </source>
</evidence>
<feature type="domain" description="SH2" evidence="4">
    <location>
        <begin position="27"/>
        <end position="118"/>
    </location>
</feature>
<proteinExistence type="predicted"/>
<dbReference type="PANTHER" id="PTHR14388">
    <property type="entry name" value="T CELL-SPECIFIC ADAPTER PROTEIN TSAD"/>
    <property type="match status" value="1"/>
</dbReference>
<protein>
    <submittedName>
        <fullName evidence="5">SH2 domain-containing protein 2A</fullName>
    </submittedName>
</protein>
<evidence type="ECO:0000256" key="1">
    <source>
        <dbReference type="ARBA" id="ARBA00022999"/>
    </source>
</evidence>
<dbReference type="AlphaFoldDB" id="A0A091LPX2"/>
<dbReference type="GO" id="GO:0005737">
    <property type="term" value="C:cytoplasm"/>
    <property type="evidence" value="ECO:0007669"/>
    <property type="project" value="TreeGrafter"/>
</dbReference>
<organism evidence="5 6">
    <name type="scientific">Cariama cristata</name>
    <name type="common">Red-legged seriema</name>
    <dbReference type="NCBI Taxonomy" id="54380"/>
    <lineage>
        <taxon>Eukaryota</taxon>
        <taxon>Metazoa</taxon>
        <taxon>Chordata</taxon>
        <taxon>Craniata</taxon>
        <taxon>Vertebrata</taxon>
        <taxon>Euteleostomi</taxon>
        <taxon>Archelosauria</taxon>
        <taxon>Archosauria</taxon>
        <taxon>Dinosauria</taxon>
        <taxon>Saurischia</taxon>
        <taxon>Theropoda</taxon>
        <taxon>Coelurosauria</taxon>
        <taxon>Aves</taxon>
        <taxon>Neognathae</taxon>
        <taxon>Neoaves</taxon>
        <taxon>Telluraves</taxon>
        <taxon>Australaves</taxon>
        <taxon>Cariamiformes</taxon>
        <taxon>Cariamidae</taxon>
        <taxon>Cariama</taxon>
    </lineage>
</organism>
<keyword evidence="6" id="KW-1185">Reference proteome</keyword>